<dbReference type="GO" id="GO:0005764">
    <property type="term" value="C:lysosome"/>
    <property type="evidence" value="ECO:0007669"/>
    <property type="project" value="UniProtKB-SubCell"/>
</dbReference>
<comment type="similarity">
    <text evidence="1 8">Belongs to the GILT family.</text>
</comment>
<evidence type="ECO:0000256" key="5">
    <source>
        <dbReference type="ARBA" id="ARBA00023157"/>
    </source>
</evidence>
<keyword evidence="8" id="KW-0458">Lysosome</keyword>
<evidence type="ECO:0000259" key="10">
    <source>
        <dbReference type="PROSITE" id="PS51110"/>
    </source>
</evidence>
<evidence type="ECO:0000256" key="7">
    <source>
        <dbReference type="ARBA" id="ARBA00059163"/>
    </source>
</evidence>
<dbReference type="EMBL" id="JAOTOJ010000001">
    <property type="protein sequence ID" value="KAK9409227.1"/>
    <property type="molecule type" value="Genomic_DNA"/>
</dbReference>
<protein>
    <recommendedName>
        <fullName evidence="8">Gamma-interferon-inducible lysosomal thiol reductase</fullName>
        <ecNumber evidence="8">1.8.-.-</ecNumber>
    </recommendedName>
    <alternativeName>
        <fullName evidence="8">Gamma-interferon-inducible protein IP-30</fullName>
    </alternativeName>
</protein>
<evidence type="ECO:0000256" key="4">
    <source>
        <dbReference type="ARBA" id="ARBA00022729"/>
    </source>
</evidence>
<comment type="subcellular location">
    <subcellularLocation>
        <location evidence="8">Secreted</location>
    </subcellularLocation>
    <subcellularLocation>
        <location evidence="8">Lysosome</location>
    </subcellularLocation>
</comment>
<evidence type="ECO:0000256" key="6">
    <source>
        <dbReference type="ARBA" id="ARBA00023180"/>
    </source>
</evidence>
<comment type="function">
    <text evidence="8">Lysosomal thiol reductase that can reduce protein disulfide bonds. Facilitates the complete unfolding of proteins destined for lysosomal degradation. Plays an important role in antigen processing.</text>
</comment>
<name>A0AAW1C658_CROAD</name>
<evidence type="ECO:0000256" key="2">
    <source>
        <dbReference type="ARBA" id="ARBA00011615"/>
    </source>
</evidence>
<keyword evidence="8" id="KW-0391">Immunity</keyword>
<keyword evidence="8" id="KW-0676">Redox-active center</keyword>
<evidence type="ECO:0000256" key="3">
    <source>
        <dbReference type="ARBA" id="ARBA00022525"/>
    </source>
</evidence>
<dbReference type="Pfam" id="PF03227">
    <property type="entry name" value="GILT"/>
    <property type="match status" value="1"/>
</dbReference>
<keyword evidence="5 8" id="KW-1015">Disulfide bond</keyword>
<evidence type="ECO:0000313" key="12">
    <source>
        <dbReference type="Proteomes" id="UP001474421"/>
    </source>
</evidence>
<keyword evidence="12" id="KW-1185">Reference proteome</keyword>
<dbReference type="GO" id="GO:0002376">
    <property type="term" value="P:immune system process"/>
    <property type="evidence" value="ECO:0007669"/>
    <property type="project" value="UniProtKB-KW"/>
</dbReference>
<accession>A0AAW1C658</accession>
<dbReference type="PANTHER" id="PTHR13234">
    <property type="entry name" value="GAMMA-INTERFERON INDUCIBLE LYSOSOMAL THIOL REDUCTASE GILT"/>
    <property type="match status" value="1"/>
</dbReference>
<evidence type="ECO:0000313" key="11">
    <source>
        <dbReference type="EMBL" id="KAK9409227.1"/>
    </source>
</evidence>
<gene>
    <name evidence="11" type="ORF">NXF25_000402</name>
</gene>
<dbReference type="PANTHER" id="PTHR13234:SF8">
    <property type="entry name" value="GAMMA-INTERFERON-INDUCIBLE LYSOSOMAL THIOL REDUCTASE"/>
    <property type="match status" value="1"/>
</dbReference>
<comment type="function">
    <text evidence="7">Lysosomal thiol reductase that can reduce protein disulfide bonds. May facilitate the complete unfolding of proteins destined for lysosomal degradation. Plays an important role in antigen processing. Facilitates the generation of MHC class II-restricted epitodes from disulfide bond-containing antigen by the endocytic reduction of disulfide bonds. Also facilitates MHC class I-restricted recognition of exogenous antigens containing disulfide bonds by CD8+ T-cells or crosspresentation.</text>
</comment>
<dbReference type="GO" id="GO:0016671">
    <property type="term" value="F:oxidoreductase activity, acting on a sulfur group of donors, disulfide as acceptor"/>
    <property type="evidence" value="ECO:0007669"/>
    <property type="project" value="UniProtKB-UniRule"/>
</dbReference>
<keyword evidence="8" id="KW-0560">Oxidoreductase</keyword>
<dbReference type="AlphaFoldDB" id="A0AAW1C658"/>
<feature type="region of interest" description="Disordered" evidence="9">
    <location>
        <begin position="1"/>
        <end position="31"/>
    </location>
</feature>
<comment type="subunit">
    <text evidence="2 8">Dimer; disulfide-linked.</text>
</comment>
<keyword evidence="3 8" id="KW-0964">Secreted</keyword>
<dbReference type="PROSITE" id="PS51110">
    <property type="entry name" value="SAP_A"/>
    <property type="match status" value="1"/>
</dbReference>
<dbReference type="Proteomes" id="UP001474421">
    <property type="component" value="Unassembled WGS sequence"/>
</dbReference>
<dbReference type="InterPro" id="IPR003119">
    <property type="entry name" value="SAP_A"/>
</dbReference>
<proteinExistence type="inferred from homology"/>
<comment type="caution">
    <text evidence="11">The sequence shown here is derived from an EMBL/GenBank/DDBJ whole genome shotgun (WGS) entry which is preliminary data.</text>
</comment>
<evidence type="ECO:0000256" key="1">
    <source>
        <dbReference type="ARBA" id="ARBA00005679"/>
    </source>
</evidence>
<feature type="domain" description="Saposin A-type" evidence="10">
    <location>
        <begin position="68"/>
        <end position="108"/>
    </location>
</feature>
<keyword evidence="4 8" id="KW-0732">Signal</keyword>
<dbReference type="EC" id="1.8.-.-" evidence="8"/>
<dbReference type="InterPro" id="IPR004911">
    <property type="entry name" value="Interferon-induced_GILT"/>
</dbReference>
<feature type="compositionally biased region" description="Basic and acidic residues" evidence="9">
    <location>
        <begin position="8"/>
        <end position="19"/>
    </location>
</feature>
<sequence length="337" mass="37680">MGSTQRPVESRRAAEEEKQVALSRKGAGGGGESLKAAKLLSAPKIWERFAMGGWLLLLIAGSLWASCGEGSRPTCDYPPQLWCSSKEIAQACQVEKHCTRLISNSPKADRVSVSLYYESLCSGCREFLVLMLFPTWLMLQDIMNVTLVPYGNAEESKEATKWHFDCQHGEEECLGNMIETCISHLYPEMDFMLIFCMESSNDVIGSLPLCLKLYAPNASLADIKACVNGDVGNKLMHRNAELTRALKPRHEYVPWILINGVHTEKLQTQAQDSLFNLVCSLYKANLPAACKRPEERSFLPFSPNHTFLRNFAPNLSDLLGREKTVHQSARTKAKETF</sequence>
<evidence type="ECO:0000256" key="9">
    <source>
        <dbReference type="SAM" id="MobiDB-lite"/>
    </source>
</evidence>
<evidence type="ECO:0000256" key="8">
    <source>
        <dbReference type="RuleBase" id="RU369109"/>
    </source>
</evidence>
<reference evidence="11 12" key="1">
    <citation type="journal article" date="2024" name="Proc. Natl. Acad. Sci. U.S.A.">
        <title>The genetic regulatory architecture and epigenomic basis for age-related changes in rattlesnake venom.</title>
        <authorList>
            <person name="Hogan M.P."/>
            <person name="Holding M.L."/>
            <person name="Nystrom G.S."/>
            <person name="Colston T.J."/>
            <person name="Bartlett D.A."/>
            <person name="Mason A.J."/>
            <person name="Ellsworth S.A."/>
            <person name="Rautsaw R.M."/>
            <person name="Lawrence K.C."/>
            <person name="Strickland J.L."/>
            <person name="He B."/>
            <person name="Fraser P."/>
            <person name="Margres M.J."/>
            <person name="Gilbert D.M."/>
            <person name="Gibbs H.L."/>
            <person name="Parkinson C.L."/>
            <person name="Rokyta D.R."/>
        </authorList>
    </citation>
    <scope>NUCLEOTIDE SEQUENCE [LARGE SCALE GENOMIC DNA]</scope>
    <source>
        <strain evidence="11">DRR0105</strain>
    </source>
</reference>
<keyword evidence="6 8" id="KW-0325">Glycoprotein</keyword>
<dbReference type="GO" id="GO:0005576">
    <property type="term" value="C:extracellular region"/>
    <property type="evidence" value="ECO:0007669"/>
    <property type="project" value="UniProtKB-SubCell"/>
</dbReference>
<organism evidence="11 12">
    <name type="scientific">Crotalus adamanteus</name>
    <name type="common">Eastern diamondback rattlesnake</name>
    <dbReference type="NCBI Taxonomy" id="8729"/>
    <lineage>
        <taxon>Eukaryota</taxon>
        <taxon>Metazoa</taxon>
        <taxon>Chordata</taxon>
        <taxon>Craniata</taxon>
        <taxon>Vertebrata</taxon>
        <taxon>Euteleostomi</taxon>
        <taxon>Lepidosauria</taxon>
        <taxon>Squamata</taxon>
        <taxon>Bifurcata</taxon>
        <taxon>Unidentata</taxon>
        <taxon>Episquamata</taxon>
        <taxon>Toxicofera</taxon>
        <taxon>Serpentes</taxon>
        <taxon>Colubroidea</taxon>
        <taxon>Viperidae</taxon>
        <taxon>Crotalinae</taxon>
        <taxon>Crotalus</taxon>
    </lineage>
</organism>